<dbReference type="InParanoid" id="G0NUB1"/>
<reference evidence="4" key="1">
    <citation type="submission" date="2011-07" db="EMBL/GenBank/DDBJ databases">
        <authorList>
            <consortium name="Caenorhabditis brenneri Sequencing and Analysis Consortium"/>
            <person name="Wilson R.K."/>
        </authorList>
    </citation>
    <scope>NUCLEOTIDE SEQUENCE [LARGE SCALE GENOMIC DNA]</scope>
    <source>
        <strain evidence="4">PB2801</strain>
    </source>
</reference>
<accession>G0NUB1</accession>
<evidence type="ECO:0000313" key="4">
    <source>
        <dbReference type="Proteomes" id="UP000008068"/>
    </source>
</evidence>
<dbReference type="InterPro" id="IPR011009">
    <property type="entry name" value="Kinase-like_dom_sf"/>
</dbReference>
<dbReference type="Proteomes" id="UP000008068">
    <property type="component" value="Unassembled WGS sequence"/>
</dbReference>
<feature type="domain" description="Protein kinase" evidence="2">
    <location>
        <begin position="51"/>
        <end position="88"/>
    </location>
</feature>
<feature type="binding site" evidence="1">
    <location>
        <position position="80"/>
    </location>
    <ligand>
        <name>ATP</name>
        <dbReference type="ChEBI" id="CHEBI:30616"/>
    </ligand>
</feature>
<dbReference type="AlphaFoldDB" id="G0NUB1"/>
<dbReference type="InterPro" id="IPR017441">
    <property type="entry name" value="Protein_kinase_ATP_BS"/>
</dbReference>
<protein>
    <recommendedName>
        <fullName evidence="2">Protein kinase domain-containing protein</fullName>
    </recommendedName>
</protein>
<dbReference type="GO" id="GO:0004672">
    <property type="term" value="F:protein kinase activity"/>
    <property type="evidence" value="ECO:0007669"/>
    <property type="project" value="InterPro"/>
</dbReference>
<dbReference type="PROSITE" id="PS50011">
    <property type="entry name" value="PROTEIN_KINASE_DOM"/>
    <property type="match status" value="1"/>
</dbReference>
<dbReference type="SUPFAM" id="SSF56112">
    <property type="entry name" value="Protein kinase-like (PK-like)"/>
    <property type="match status" value="1"/>
</dbReference>
<gene>
    <name evidence="3" type="ORF">CAEBREN_06956</name>
</gene>
<evidence type="ECO:0000259" key="2">
    <source>
        <dbReference type="PROSITE" id="PS50011"/>
    </source>
</evidence>
<keyword evidence="1" id="KW-0547">Nucleotide-binding</keyword>
<organism evidence="4">
    <name type="scientific">Caenorhabditis brenneri</name>
    <name type="common">Nematode worm</name>
    <dbReference type="NCBI Taxonomy" id="135651"/>
    <lineage>
        <taxon>Eukaryota</taxon>
        <taxon>Metazoa</taxon>
        <taxon>Ecdysozoa</taxon>
        <taxon>Nematoda</taxon>
        <taxon>Chromadorea</taxon>
        <taxon>Rhabditida</taxon>
        <taxon>Rhabditina</taxon>
        <taxon>Rhabditomorpha</taxon>
        <taxon>Rhabditoidea</taxon>
        <taxon>Rhabditidae</taxon>
        <taxon>Peloderinae</taxon>
        <taxon>Caenorhabditis</taxon>
    </lineage>
</organism>
<keyword evidence="1" id="KW-0067">ATP-binding</keyword>
<dbReference type="PROSITE" id="PS00107">
    <property type="entry name" value="PROTEIN_KINASE_ATP"/>
    <property type="match status" value="1"/>
</dbReference>
<dbReference type="Gene3D" id="3.30.200.20">
    <property type="entry name" value="Phosphorylase Kinase, domain 1"/>
    <property type="match status" value="1"/>
</dbReference>
<name>G0NUB1_CAEBE</name>
<dbReference type="HOGENOM" id="CLU_2471043_0_0_1"/>
<sequence length="88" mass="10088">MSLNGNRSMLAEKDERNQLTIITLPFKIRDIKFGKEGYCPVEDGEILRNRFKIKRMVGSGSYGSVHLAEEKHTKRTVALKIVRSGEFF</sequence>
<dbReference type="EMBL" id="GL379949">
    <property type="protein sequence ID" value="EGT37770.1"/>
    <property type="molecule type" value="Genomic_DNA"/>
</dbReference>
<dbReference type="OrthoDB" id="5979581at2759"/>
<dbReference type="InterPro" id="IPR000719">
    <property type="entry name" value="Prot_kinase_dom"/>
</dbReference>
<keyword evidence="4" id="KW-1185">Reference proteome</keyword>
<evidence type="ECO:0000256" key="1">
    <source>
        <dbReference type="PROSITE-ProRule" id="PRU10141"/>
    </source>
</evidence>
<evidence type="ECO:0000313" key="3">
    <source>
        <dbReference type="EMBL" id="EGT37770.1"/>
    </source>
</evidence>
<proteinExistence type="predicted"/>
<dbReference type="GO" id="GO:0005524">
    <property type="term" value="F:ATP binding"/>
    <property type="evidence" value="ECO:0007669"/>
    <property type="project" value="UniProtKB-UniRule"/>
</dbReference>